<keyword evidence="4" id="KW-1185">Reference proteome</keyword>
<feature type="transmembrane region" description="Helical" evidence="2">
    <location>
        <begin position="102"/>
        <end position="128"/>
    </location>
</feature>
<feature type="transmembrane region" description="Helical" evidence="2">
    <location>
        <begin position="211"/>
        <end position="232"/>
    </location>
</feature>
<feature type="transmembrane region" description="Helical" evidence="2">
    <location>
        <begin position="184"/>
        <end position="205"/>
    </location>
</feature>
<organism evidence="3 4">
    <name type="scientific">Actinomadura bangladeshensis</name>
    <dbReference type="NCBI Taxonomy" id="453573"/>
    <lineage>
        <taxon>Bacteria</taxon>
        <taxon>Bacillati</taxon>
        <taxon>Actinomycetota</taxon>
        <taxon>Actinomycetes</taxon>
        <taxon>Streptosporangiales</taxon>
        <taxon>Thermomonosporaceae</taxon>
        <taxon>Actinomadura</taxon>
    </lineage>
</organism>
<dbReference type="Proteomes" id="UP000295431">
    <property type="component" value="Unassembled WGS sequence"/>
</dbReference>
<dbReference type="EMBL" id="SMJW01000017">
    <property type="protein sequence ID" value="TDC18660.1"/>
    <property type="molecule type" value="Genomic_DNA"/>
</dbReference>
<gene>
    <name evidence="3" type="ORF">E1284_05700</name>
</gene>
<feature type="region of interest" description="Disordered" evidence="1">
    <location>
        <begin position="274"/>
        <end position="351"/>
    </location>
</feature>
<sequence length="466" mass="49733">MTTSPFSSSSPRSPDPGIDADESGLSRRDRVGGGRLRRALLDSRRGRPYVAFARDPAGMRPRRNANRPRNAKEMDSLPPITLGRVMKSGSTRRMSAANRAQVITRWGAIAFMAAAVLTATAGGFAQSYAGLYHWALEHGLRGWKAESFPLLVDLFIIVGELGLFLLAIDAFVIKRRAIMSWLDFCLPLTIALAGWTASLIFNVGHVGNKTFSYQATAAVPPIVSMLGLFVLLRTLHRYVSQQTDEEEKQPEPQTRAIAGPVTLNQITLMPFRNTGPFPQIQVPGHSGKALESGTSAAQPAAEAGTKTDTAPKTAPSAPVEAAAAPAPAPTAEAPAPAPAPEPQPELAVVSAAAAAGSMNGHGTYGATTGAPVTAPSPENLRSLVIDILERRHGDVAGTLAEVRAEGYVCDEAEIQRISDNHWFPYAVYRLLAKHHGDGDLVARELTAQGITYDQATLDALVQSWRV</sequence>
<feature type="compositionally biased region" description="Low complexity" evidence="1">
    <location>
        <begin position="314"/>
        <end position="334"/>
    </location>
</feature>
<accession>A0A4R4PC24</accession>
<keyword evidence="2" id="KW-0812">Transmembrane</keyword>
<feature type="region of interest" description="Disordered" evidence="1">
    <location>
        <begin position="54"/>
        <end position="76"/>
    </location>
</feature>
<evidence type="ECO:0000256" key="1">
    <source>
        <dbReference type="SAM" id="MobiDB-lite"/>
    </source>
</evidence>
<feature type="compositionally biased region" description="Low complexity" evidence="1">
    <location>
        <begin position="1"/>
        <end position="16"/>
    </location>
</feature>
<reference evidence="3 4" key="1">
    <citation type="submission" date="2019-03" db="EMBL/GenBank/DDBJ databases">
        <title>Draft genome sequences of novel Actinobacteria.</title>
        <authorList>
            <person name="Sahin N."/>
            <person name="Ay H."/>
            <person name="Saygin H."/>
        </authorList>
    </citation>
    <scope>NUCLEOTIDE SEQUENCE [LARGE SCALE GENOMIC DNA]</scope>
    <source>
        <strain evidence="3 4">DSM 45347</strain>
    </source>
</reference>
<evidence type="ECO:0000256" key="2">
    <source>
        <dbReference type="SAM" id="Phobius"/>
    </source>
</evidence>
<feature type="region of interest" description="Disordered" evidence="1">
    <location>
        <begin position="1"/>
        <end position="38"/>
    </location>
</feature>
<dbReference type="InterPro" id="IPR021235">
    <property type="entry name" value="DUF2637"/>
</dbReference>
<evidence type="ECO:0000313" key="3">
    <source>
        <dbReference type="EMBL" id="TDC18660.1"/>
    </source>
</evidence>
<comment type="caution">
    <text evidence="3">The sequence shown here is derived from an EMBL/GenBank/DDBJ whole genome shotgun (WGS) entry which is preliminary data.</text>
</comment>
<dbReference type="OrthoDB" id="3456987at2"/>
<dbReference type="AlphaFoldDB" id="A0A4R4PC24"/>
<keyword evidence="2" id="KW-0472">Membrane</keyword>
<keyword evidence="2" id="KW-1133">Transmembrane helix</keyword>
<protein>
    <submittedName>
        <fullName evidence="3">DUF2637 domain-containing protein</fullName>
    </submittedName>
</protein>
<evidence type="ECO:0000313" key="4">
    <source>
        <dbReference type="Proteomes" id="UP000295431"/>
    </source>
</evidence>
<feature type="transmembrane region" description="Helical" evidence="2">
    <location>
        <begin position="148"/>
        <end position="172"/>
    </location>
</feature>
<dbReference type="Pfam" id="PF10935">
    <property type="entry name" value="DUF2637"/>
    <property type="match status" value="1"/>
</dbReference>
<proteinExistence type="predicted"/>
<name>A0A4R4PC24_9ACTN</name>